<dbReference type="PIRSF" id="PIRSF016020">
    <property type="entry name" value="PHexose_mutarotase"/>
    <property type="match status" value="1"/>
</dbReference>
<evidence type="ECO:0000256" key="6">
    <source>
        <dbReference type="PIRSR" id="PIRSR016020-2"/>
    </source>
</evidence>
<dbReference type="GO" id="GO:0047938">
    <property type="term" value="F:glucose-6-phosphate 1-epimerase activity"/>
    <property type="evidence" value="ECO:0007669"/>
    <property type="project" value="UniProtKB-UniRule"/>
</dbReference>
<dbReference type="InterPro" id="IPR008183">
    <property type="entry name" value="Aldose_1/G6P_1-epimerase"/>
</dbReference>
<dbReference type="RefSeq" id="WP_011373690.1">
    <property type="nucleotide sequence ID" value="NC_007575.1"/>
</dbReference>
<comment type="similarity">
    <text evidence="2 4">Belongs to the glucose-6-phosphate 1-epimerase family.</text>
</comment>
<comment type="catalytic activity">
    <reaction evidence="1">
        <text>alpha-D-glucose 6-phosphate = beta-D-glucose 6-phosphate</text>
        <dbReference type="Rhea" id="RHEA:16249"/>
        <dbReference type="ChEBI" id="CHEBI:58225"/>
        <dbReference type="ChEBI" id="CHEBI:58247"/>
        <dbReference type="EC" id="5.1.3.15"/>
    </reaction>
</comment>
<dbReference type="InterPro" id="IPR011013">
    <property type="entry name" value="Gal_mutarotase_sf_dom"/>
</dbReference>
<dbReference type="AlphaFoldDB" id="Q30NT1"/>
<feature type="active site" evidence="5">
    <location>
        <position position="254"/>
    </location>
</feature>
<dbReference type="STRING" id="326298.Suden_2076"/>
<dbReference type="eggNOG" id="COG0676">
    <property type="taxonomic scope" value="Bacteria"/>
</dbReference>
<dbReference type="HOGENOM" id="CLU_048345_4_0_7"/>
<evidence type="ECO:0000256" key="5">
    <source>
        <dbReference type="PIRSR" id="PIRSR016020-1"/>
    </source>
</evidence>
<protein>
    <recommendedName>
        <fullName evidence="4">Putative glucose-6-phosphate 1-epimerase</fullName>
        <ecNumber evidence="4">5.1.3.15</ecNumber>
    </recommendedName>
</protein>
<keyword evidence="8" id="KW-1185">Reference proteome</keyword>
<dbReference type="EC" id="5.1.3.15" evidence="4"/>
<dbReference type="CDD" id="cd09020">
    <property type="entry name" value="D-hex-6-P-epi_like"/>
    <property type="match status" value="1"/>
</dbReference>
<feature type="binding site" evidence="6">
    <location>
        <position position="79"/>
    </location>
    <ligand>
        <name>substrate</name>
    </ligand>
</feature>
<dbReference type="Proteomes" id="UP000002714">
    <property type="component" value="Chromosome"/>
</dbReference>
<accession>Q30NT1</accession>
<evidence type="ECO:0000313" key="7">
    <source>
        <dbReference type="EMBL" id="ABB45350.1"/>
    </source>
</evidence>
<keyword evidence="3 4" id="KW-0413">Isomerase</keyword>
<dbReference type="InterPro" id="IPR025532">
    <property type="entry name" value="G6P_1-epimerase"/>
</dbReference>
<gene>
    <name evidence="7" type="ordered locus">Suden_2076</name>
</gene>
<reference evidence="7 8" key="1">
    <citation type="journal article" date="2008" name="Appl. Environ. Microbiol.">
        <title>Genome of the epsilonproteobacterial chemolithoautotroph Sulfurimonas denitrificans.</title>
        <authorList>
            <person name="Sievert S.M."/>
            <person name="Scott K.M."/>
            <person name="Klotz M.G."/>
            <person name="Chain P.S.G."/>
            <person name="Hauser L.J."/>
            <person name="Hemp J."/>
            <person name="Huegler M."/>
            <person name="Land M."/>
            <person name="Lapidus A."/>
            <person name="Larimer F.W."/>
            <person name="Lucas S."/>
            <person name="Malfatti S.A."/>
            <person name="Meyer F."/>
            <person name="Paulsen I.T."/>
            <person name="Ren Q."/>
            <person name="Simon J."/>
            <person name="Bailey K."/>
            <person name="Diaz E."/>
            <person name="Fitzpatrick K.A."/>
            <person name="Glover B."/>
            <person name="Gwatney N."/>
            <person name="Korajkic A."/>
            <person name="Long A."/>
            <person name="Mobberley J.M."/>
            <person name="Pantry S.N."/>
            <person name="Pazder G."/>
            <person name="Peterson S."/>
            <person name="Quintanilla J.D."/>
            <person name="Sprinkle R."/>
            <person name="Stephens J."/>
            <person name="Thomas P."/>
            <person name="Vaughn R."/>
            <person name="Weber M.J."/>
            <person name="Wooten L.L."/>
        </authorList>
    </citation>
    <scope>NUCLEOTIDE SEQUENCE [LARGE SCALE GENOMIC DNA]</scope>
    <source>
        <strain evidence="8">ATCC 33889 / DSM 1251</strain>
    </source>
</reference>
<dbReference type="KEGG" id="tdn:Suden_2076"/>
<evidence type="ECO:0000256" key="3">
    <source>
        <dbReference type="ARBA" id="ARBA00023235"/>
    </source>
</evidence>
<feature type="binding site" evidence="6">
    <location>
        <position position="59"/>
    </location>
    <ligand>
        <name>substrate</name>
    </ligand>
</feature>
<evidence type="ECO:0000256" key="1">
    <source>
        <dbReference type="ARBA" id="ARBA00001096"/>
    </source>
</evidence>
<dbReference type="SUPFAM" id="SSF74650">
    <property type="entry name" value="Galactose mutarotase-like"/>
    <property type="match status" value="1"/>
</dbReference>
<feature type="active site" evidence="5">
    <location>
        <position position="154"/>
    </location>
</feature>
<dbReference type="GO" id="GO:0030246">
    <property type="term" value="F:carbohydrate binding"/>
    <property type="evidence" value="ECO:0007669"/>
    <property type="project" value="UniProtKB-UniRule"/>
</dbReference>
<dbReference type="GO" id="GO:0005737">
    <property type="term" value="C:cytoplasm"/>
    <property type="evidence" value="ECO:0007669"/>
    <property type="project" value="TreeGrafter"/>
</dbReference>
<evidence type="ECO:0000313" key="8">
    <source>
        <dbReference type="Proteomes" id="UP000002714"/>
    </source>
</evidence>
<evidence type="ECO:0000256" key="4">
    <source>
        <dbReference type="PIRNR" id="PIRNR016020"/>
    </source>
</evidence>
<dbReference type="PANTHER" id="PTHR11122:SF13">
    <property type="entry name" value="GLUCOSE-6-PHOSPHATE 1-EPIMERASE"/>
    <property type="match status" value="1"/>
</dbReference>
<dbReference type="PANTHER" id="PTHR11122">
    <property type="entry name" value="APOSPORY-ASSOCIATED PROTEIN C-RELATED"/>
    <property type="match status" value="1"/>
</dbReference>
<dbReference type="Pfam" id="PF01263">
    <property type="entry name" value="Aldose_epim"/>
    <property type="match status" value="1"/>
</dbReference>
<evidence type="ECO:0000256" key="2">
    <source>
        <dbReference type="ARBA" id="ARBA00005866"/>
    </source>
</evidence>
<dbReference type="Gene3D" id="2.70.98.10">
    <property type="match status" value="1"/>
</dbReference>
<dbReference type="GO" id="GO:0005975">
    <property type="term" value="P:carbohydrate metabolic process"/>
    <property type="evidence" value="ECO:0007669"/>
    <property type="project" value="InterPro"/>
</dbReference>
<proteinExistence type="inferred from homology"/>
<name>Q30NT1_SULDN</name>
<sequence length="278" mass="32380">MIRVREFPNGFEYIEIQNSSAKAKIALQGAHIFEYQRVGEEAILWLSEISDFEQGRAIRGGVPVCWPWFGFNEDKNLPQHGFARTSMWEFVGANEVNESKTTLLFRLTNSEQTLKIWNYKFLLELQITISKELKMELKTTNLDDKAFKISQALHTYFSVSHISEVTISGLDKKPYLDALSWQKEVQGGNIYFEEEVDRVYQEIDEKIVLRDKNREINIKNKNSSSAVIWNPWIEKTLRMSAMKEDAYKYFVCIESANAFDDARVIEPKQSHTLIVQIF</sequence>
<feature type="binding site" evidence="6">
    <location>
        <position position="84"/>
    </location>
    <ligand>
        <name>substrate</name>
    </ligand>
</feature>
<dbReference type="EMBL" id="CP000153">
    <property type="protein sequence ID" value="ABB45350.1"/>
    <property type="molecule type" value="Genomic_DNA"/>
</dbReference>
<dbReference type="InterPro" id="IPR014718">
    <property type="entry name" value="GH-type_carb-bd"/>
</dbReference>
<organism evidence="7 8">
    <name type="scientific">Sulfurimonas denitrificans (strain ATCC 33889 / DSM 1251)</name>
    <name type="common">Thiomicrospira denitrificans (strain ATCC 33889 / DSM 1251)</name>
    <dbReference type="NCBI Taxonomy" id="326298"/>
    <lineage>
        <taxon>Bacteria</taxon>
        <taxon>Pseudomonadati</taxon>
        <taxon>Campylobacterota</taxon>
        <taxon>Epsilonproteobacteria</taxon>
        <taxon>Campylobacterales</taxon>
        <taxon>Sulfurimonadaceae</taxon>
        <taxon>Sulfurimonas</taxon>
    </lineage>
</organism>